<accession>A0A1H2SYY7</accession>
<dbReference type="RefSeq" id="WP_159428597.1">
    <property type="nucleotide sequence ID" value="NZ_BSYN01000002.1"/>
</dbReference>
<evidence type="ECO:0000313" key="2">
    <source>
        <dbReference type="EMBL" id="SDW36675.1"/>
    </source>
</evidence>
<evidence type="ECO:0000313" key="3">
    <source>
        <dbReference type="Proteomes" id="UP000198828"/>
    </source>
</evidence>
<keyword evidence="1" id="KW-0812">Transmembrane</keyword>
<organism evidence="2 3">
    <name type="scientific">Tepidimicrobium xylanilyticum</name>
    <dbReference type="NCBI Taxonomy" id="1123352"/>
    <lineage>
        <taxon>Bacteria</taxon>
        <taxon>Bacillati</taxon>
        <taxon>Bacillota</taxon>
        <taxon>Tissierellia</taxon>
        <taxon>Tissierellales</taxon>
        <taxon>Tepidimicrobiaceae</taxon>
        <taxon>Tepidimicrobium</taxon>
    </lineage>
</organism>
<sequence>MKNLTDFALQRNWKQAIGFYIAYLILVFFIGALVGGIVGLVDPCGPEETA</sequence>
<protein>
    <submittedName>
        <fullName evidence="2">Uncharacterized protein</fullName>
    </submittedName>
</protein>
<keyword evidence="3" id="KW-1185">Reference proteome</keyword>
<feature type="transmembrane region" description="Helical" evidence="1">
    <location>
        <begin position="20"/>
        <end position="41"/>
    </location>
</feature>
<name>A0A1H2SYY7_9FIRM</name>
<keyword evidence="1" id="KW-1133">Transmembrane helix</keyword>
<evidence type="ECO:0000256" key="1">
    <source>
        <dbReference type="SAM" id="Phobius"/>
    </source>
</evidence>
<gene>
    <name evidence="2" type="ORF">SAMN05660923_00584</name>
</gene>
<reference evidence="2 3" key="1">
    <citation type="submission" date="2016-10" db="EMBL/GenBank/DDBJ databases">
        <authorList>
            <person name="de Groot N.N."/>
        </authorList>
    </citation>
    <scope>NUCLEOTIDE SEQUENCE [LARGE SCALE GENOMIC DNA]</scope>
    <source>
        <strain evidence="2 3">DSM 23310</strain>
    </source>
</reference>
<dbReference type="EMBL" id="FNNG01000002">
    <property type="protein sequence ID" value="SDW36675.1"/>
    <property type="molecule type" value="Genomic_DNA"/>
</dbReference>
<dbReference type="Proteomes" id="UP000198828">
    <property type="component" value="Unassembled WGS sequence"/>
</dbReference>
<keyword evidence="1" id="KW-0472">Membrane</keyword>
<dbReference type="AlphaFoldDB" id="A0A1H2SYY7"/>
<proteinExistence type="predicted"/>